<evidence type="ECO:0000313" key="2">
    <source>
        <dbReference type="Proteomes" id="UP001056255"/>
    </source>
</evidence>
<dbReference type="EMBL" id="CP082275">
    <property type="protein sequence ID" value="USH01084.1"/>
    <property type="molecule type" value="Genomic_DNA"/>
</dbReference>
<evidence type="ECO:0000313" key="1">
    <source>
        <dbReference type="EMBL" id="USH01084.1"/>
    </source>
</evidence>
<dbReference type="Proteomes" id="UP001056255">
    <property type="component" value="Chromosome I"/>
</dbReference>
<accession>A0ABY4WR88</accession>
<name>A0ABY4WR88_9GAMM</name>
<sequence>MQWDDVNGPMTYFGVVPVNTDRVIEVGEYAKLRADELELEVKVKITEVDGGELQGEITEIGPDPRVEANGLTRGDVVSFLEQNIVTLYRN</sequence>
<organism evidence="1 2">
    <name type="scientific">Grimontia kaedaensis</name>
    <dbReference type="NCBI Taxonomy" id="2872157"/>
    <lineage>
        <taxon>Bacteria</taxon>
        <taxon>Pseudomonadati</taxon>
        <taxon>Pseudomonadota</taxon>
        <taxon>Gammaproteobacteria</taxon>
        <taxon>Vibrionales</taxon>
        <taxon>Vibrionaceae</taxon>
        <taxon>Grimontia</taxon>
    </lineage>
</organism>
<protein>
    <submittedName>
        <fullName evidence="1">Uncharacterized protein</fullName>
    </submittedName>
</protein>
<proteinExistence type="predicted"/>
<reference evidence="1" key="1">
    <citation type="submission" date="2021-08" db="EMBL/GenBank/DDBJ databases">
        <authorList>
            <person name="Sakaguchi M."/>
            <person name="Kikuchi T."/>
            <person name="Urbanczyk H."/>
        </authorList>
    </citation>
    <scope>NUCLEOTIDE SEQUENCE</scope>
    <source>
        <strain evidence="1">020920N</strain>
    </source>
</reference>
<gene>
    <name evidence="1" type="ORF">K6Q96_09030</name>
</gene>
<keyword evidence="2" id="KW-1185">Reference proteome</keyword>
<dbReference type="RefSeq" id="WP_251875134.1">
    <property type="nucleotide sequence ID" value="NZ_CP082275.1"/>
</dbReference>